<feature type="chain" id="PRO_5028978443" evidence="1">
    <location>
        <begin position="21"/>
        <end position="117"/>
    </location>
</feature>
<dbReference type="InterPro" id="IPR053322">
    <property type="entry name" value="PLA2-like"/>
</dbReference>
<dbReference type="PANTHER" id="PTHR34228">
    <property type="entry name" value="PROTEIN CBG09474-RELATED"/>
    <property type="match status" value="1"/>
</dbReference>
<dbReference type="Proteomes" id="UP000492821">
    <property type="component" value="Unassembled WGS sequence"/>
</dbReference>
<evidence type="ECO:0000313" key="2">
    <source>
        <dbReference type="Proteomes" id="UP000492821"/>
    </source>
</evidence>
<dbReference type="GO" id="GO:0004623">
    <property type="term" value="F:phospholipase A2 activity"/>
    <property type="evidence" value="ECO:0007669"/>
    <property type="project" value="InterPro"/>
</dbReference>
<dbReference type="AlphaFoldDB" id="A0A7E4VC37"/>
<evidence type="ECO:0000256" key="1">
    <source>
        <dbReference type="SAM" id="SignalP"/>
    </source>
</evidence>
<keyword evidence="2" id="KW-1185">Reference proteome</keyword>
<dbReference type="GO" id="GO:0050482">
    <property type="term" value="P:arachidonate secretion"/>
    <property type="evidence" value="ECO:0007669"/>
    <property type="project" value="InterPro"/>
</dbReference>
<reference evidence="3" key="2">
    <citation type="submission" date="2020-10" db="UniProtKB">
        <authorList>
            <consortium name="WormBaseParasite"/>
        </authorList>
    </citation>
    <scope>IDENTIFICATION</scope>
</reference>
<accession>A0A7E4VC37</accession>
<dbReference type="WBParaSite" id="Pan_g19047.t1">
    <property type="protein sequence ID" value="Pan_g19047.t1"/>
    <property type="gene ID" value="Pan_g19047"/>
</dbReference>
<reference evidence="2" key="1">
    <citation type="journal article" date="2013" name="Genetics">
        <title>The draft genome and transcriptome of Panagrellus redivivus are shaped by the harsh demands of a free-living lifestyle.</title>
        <authorList>
            <person name="Srinivasan J."/>
            <person name="Dillman A.R."/>
            <person name="Macchietto M.G."/>
            <person name="Heikkinen L."/>
            <person name="Lakso M."/>
            <person name="Fracchia K.M."/>
            <person name="Antoshechkin I."/>
            <person name="Mortazavi A."/>
            <person name="Wong G."/>
            <person name="Sternberg P.W."/>
        </authorList>
    </citation>
    <scope>NUCLEOTIDE SEQUENCE [LARGE SCALE GENOMIC DNA]</scope>
    <source>
        <strain evidence="2">MT8872</strain>
    </source>
</reference>
<keyword evidence="1" id="KW-0732">Signal</keyword>
<organism evidence="2 3">
    <name type="scientific">Panagrellus redivivus</name>
    <name type="common">Microworm</name>
    <dbReference type="NCBI Taxonomy" id="6233"/>
    <lineage>
        <taxon>Eukaryota</taxon>
        <taxon>Metazoa</taxon>
        <taxon>Ecdysozoa</taxon>
        <taxon>Nematoda</taxon>
        <taxon>Chromadorea</taxon>
        <taxon>Rhabditida</taxon>
        <taxon>Tylenchina</taxon>
        <taxon>Panagrolaimomorpha</taxon>
        <taxon>Panagrolaimoidea</taxon>
        <taxon>Panagrolaimidae</taxon>
        <taxon>Panagrellus</taxon>
    </lineage>
</organism>
<dbReference type="GO" id="GO:0006644">
    <property type="term" value="P:phospholipid metabolic process"/>
    <property type="evidence" value="ECO:0007669"/>
    <property type="project" value="InterPro"/>
</dbReference>
<sequence length="117" mass="12701">MLRLGVLVILVNVAITPVFGQLPKFHCGRNDVENMFASLSVTLNCQPKLAHFNNCCLAHDTCYDNQLGQNNCDNAFCACLNTAAAGNPFCKGQADLFCNLVRQNGAMSYGEAGRRRG</sequence>
<proteinExistence type="predicted"/>
<protein>
    <submittedName>
        <fullName evidence="3">Phospholipase A2 domain-containing protein</fullName>
    </submittedName>
</protein>
<evidence type="ECO:0000313" key="3">
    <source>
        <dbReference type="WBParaSite" id="Pan_g19047.t1"/>
    </source>
</evidence>
<dbReference type="InterPro" id="IPR036444">
    <property type="entry name" value="PLipase_A2_dom_sf"/>
</dbReference>
<dbReference type="SUPFAM" id="SSF48619">
    <property type="entry name" value="Phospholipase A2, PLA2"/>
    <property type="match status" value="1"/>
</dbReference>
<name>A0A7E4VC37_PANRE</name>
<feature type="signal peptide" evidence="1">
    <location>
        <begin position="1"/>
        <end position="20"/>
    </location>
</feature>